<proteinExistence type="predicted"/>
<keyword evidence="2" id="KW-1185">Reference proteome</keyword>
<comment type="caution">
    <text evidence="1">The sequence shown here is derived from an EMBL/GenBank/DDBJ whole genome shotgun (WGS) entry which is preliminary data.</text>
</comment>
<protein>
    <submittedName>
        <fullName evidence="1">Uncharacterized protein</fullName>
    </submittedName>
</protein>
<name>A0A194AC02_9BACT</name>
<dbReference type="Proteomes" id="UP000095200">
    <property type="component" value="Unassembled WGS sequence"/>
</dbReference>
<gene>
    <name evidence="1" type="ORF">DPF_0372</name>
</gene>
<reference evidence="2" key="1">
    <citation type="submission" date="2016-06" db="EMBL/GenBank/DDBJ databases">
        <title>Draft genome sequence of Desulfoplanes formicivorans strain Pf12B.</title>
        <authorList>
            <person name="Watanabe M."/>
            <person name="Kojima H."/>
            <person name="Fukui M."/>
        </authorList>
    </citation>
    <scope>NUCLEOTIDE SEQUENCE [LARGE SCALE GENOMIC DNA]</scope>
    <source>
        <strain evidence="2">Pf12B</strain>
    </source>
</reference>
<dbReference type="EMBL" id="BDFE01000006">
    <property type="protein sequence ID" value="GAU07677.1"/>
    <property type="molecule type" value="Genomic_DNA"/>
</dbReference>
<sequence length="191" mass="22055">MNIARYYILGSRSALRMVGNGFKQKKRTFVRKNNVTNSVLYDDVVAWQKKQIASMSFEDSVPSKSGGVIDIGKMRTIHRRTLLEVEHREDGMWKVSTDTLQKGKGISLDQAIVLMHRLRDAGFPDDALGVVSVQLEQQRHSFAIIQYAEDDFWMLDNGYFSVFPVRASRFLAKRDDIVYLIGFNFFDVWTY</sequence>
<evidence type="ECO:0000313" key="1">
    <source>
        <dbReference type="EMBL" id="GAU07677.1"/>
    </source>
</evidence>
<dbReference type="STRING" id="1592317.DPF_0372"/>
<dbReference type="Gene3D" id="3.10.620.30">
    <property type="match status" value="1"/>
</dbReference>
<dbReference type="RefSeq" id="WP_141721037.1">
    <property type="nucleotide sequence ID" value="NZ_BDFE01000006.1"/>
</dbReference>
<organism evidence="1 2">
    <name type="scientific">Desulfoplanes formicivorans</name>
    <dbReference type="NCBI Taxonomy" id="1592317"/>
    <lineage>
        <taxon>Bacteria</taxon>
        <taxon>Pseudomonadati</taxon>
        <taxon>Thermodesulfobacteriota</taxon>
        <taxon>Desulfovibrionia</taxon>
        <taxon>Desulfovibrionales</taxon>
        <taxon>Desulfoplanaceae</taxon>
        <taxon>Desulfoplanes</taxon>
    </lineage>
</organism>
<dbReference type="OrthoDB" id="5470603at2"/>
<evidence type="ECO:0000313" key="2">
    <source>
        <dbReference type="Proteomes" id="UP000095200"/>
    </source>
</evidence>
<accession>A0A194AC02</accession>
<dbReference type="AlphaFoldDB" id="A0A194AC02"/>